<evidence type="ECO:0000256" key="2">
    <source>
        <dbReference type="ARBA" id="ARBA00008685"/>
    </source>
</evidence>
<dbReference type="Pfam" id="PF00060">
    <property type="entry name" value="Lig_chan"/>
    <property type="match status" value="1"/>
</dbReference>
<evidence type="ECO:0000256" key="1">
    <source>
        <dbReference type="ARBA" id="ARBA00004651"/>
    </source>
</evidence>
<dbReference type="EMBL" id="CAJPEV010002530">
    <property type="protein sequence ID" value="CAG0897211.1"/>
    <property type="molecule type" value="Genomic_DNA"/>
</dbReference>
<evidence type="ECO:0000256" key="12">
    <source>
        <dbReference type="ARBA" id="ARBA00023303"/>
    </source>
</evidence>
<comment type="subcellular location">
    <subcellularLocation>
        <location evidence="1">Cell membrane</location>
        <topology evidence="1">Multi-pass membrane protein</topology>
    </subcellularLocation>
</comment>
<feature type="signal peptide" evidence="14">
    <location>
        <begin position="1"/>
        <end position="17"/>
    </location>
</feature>
<keyword evidence="3" id="KW-0813">Transport</keyword>
<dbReference type="SUPFAM" id="SSF53850">
    <property type="entry name" value="Periplasmic binding protein-like II"/>
    <property type="match status" value="1"/>
</dbReference>
<feature type="domain" description="Ionotropic glutamate receptor C-terminal" evidence="15">
    <location>
        <begin position="325"/>
        <end position="585"/>
    </location>
</feature>
<dbReference type="InterPro" id="IPR016186">
    <property type="entry name" value="C-type_lectin-like/link_sf"/>
</dbReference>
<gene>
    <name evidence="17" type="ORF">DSTB1V02_LOCUS9653</name>
</gene>
<feature type="transmembrane region" description="Helical" evidence="13">
    <location>
        <begin position="576"/>
        <end position="596"/>
    </location>
</feature>
<dbReference type="InterPro" id="IPR052192">
    <property type="entry name" value="Insect_Ionotropic_Sensory_Rcpt"/>
</dbReference>
<comment type="similarity">
    <text evidence="2">Belongs to the glutamate-gated ion channel (TC 1.A.10.1) family.</text>
</comment>
<dbReference type="Gene3D" id="1.10.287.70">
    <property type="match status" value="1"/>
</dbReference>
<dbReference type="AlphaFoldDB" id="A0A7R9A996"/>
<dbReference type="EMBL" id="LR902047">
    <property type="protein sequence ID" value="CAD7249867.1"/>
    <property type="molecule type" value="Genomic_DNA"/>
</dbReference>
<dbReference type="Proteomes" id="UP000677054">
    <property type="component" value="Unassembled WGS sequence"/>
</dbReference>
<organism evidence="17">
    <name type="scientific">Darwinula stevensoni</name>
    <dbReference type="NCBI Taxonomy" id="69355"/>
    <lineage>
        <taxon>Eukaryota</taxon>
        <taxon>Metazoa</taxon>
        <taxon>Ecdysozoa</taxon>
        <taxon>Arthropoda</taxon>
        <taxon>Crustacea</taxon>
        <taxon>Oligostraca</taxon>
        <taxon>Ostracoda</taxon>
        <taxon>Podocopa</taxon>
        <taxon>Podocopida</taxon>
        <taxon>Darwinulocopina</taxon>
        <taxon>Darwinuloidea</taxon>
        <taxon>Darwinulidae</taxon>
        <taxon>Darwinula</taxon>
    </lineage>
</organism>
<protein>
    <submittedName>
        <fullName evidence="17">Uncharacterized protein</fullName>
    </submittedName>
</protein>
<dbReference type="GO" id="GO:0015276">
    <property type="term" value="F:ligand-gated monoatomic ion channel activity"/>
    <property type="evidence" value="ECO:0007669"/>
    <property type="project" value="InterPro"/>
</dbReference>
<dbReference type="PANTHER" id="PTHR42643">
    <property type="entry name" value="IONOTROPIC RECEPTOR 20A-RELATED"/>
    <property type="match status" value="1"/>
</dbReference>
<keyword evidence="12" id="KW-0407">Ion channel</keyword>
<evidence type="ECO:0000256" key="10">
    <source>
        <dbReference type="ARBA" id="ARBA00023180"/>
    </source>
</evidence>
<keyword evidence="14" id="KW-0732">Signal</keyword>
<dbReference type="Gene3D" id="3.10.100.10">
    <property type="entry name" value="Mannose-Binding Protein A, subunit A"/>
    <property type="match status" value="1"/>
</dbReference>
<feature type="transmembrane region" description="Helical" evidence="13">
    <location>
        <begin position="326"/>
        <end position="344"/>
    </location>
</feature>
<reference evidence="17" key="1">
    <citation type="submission" date="2020-11" db="EMBL/GenBank/DDBJ databases">
        <authorList>
            <person name="Tran Van P."/>
        </authorList>
    </citation>
    <scope>NUCLEOTIDE SEQUENCE</scope>
</reference>
<evidence type="ECO:0000256" key="14">
    <source>
        <dbReference type="SAM" id="SignalP"/>
    </source>
</evidence>
<dbReference type="InterPro" id="IPR016187">
    <property type="entry name" value="CTDL_fold"/>
</dbReference>
<keyword evidence="4" id="KW-1003">Cell membrane</keyword>
<dbReference type="PANTHER" id="PTHR42643:SF24">
    <property type="entry name" value="IONOTROPIC RECEPTOR 60A"/>
    <property type="match status" value="1"/>
</dbReference>
<keyword evidence="6 13" id="KW-1133">Transmembrane helix</keyword>
<feature type="domain" description="Ionotropic glutamate receptor L-glutamate and glycine-binding" evidence="16">
    <location>
        <begin position="202"/>
        <end position="309"/>
    </location>
</feature>
<keyword evidence="5 13" id="KW-0812">Transmembrane</keyword>
<sequence length="731" mass="83152">MIILFASALFFASLCNAGAELELNIGRKIEENVISELLHRVLDVSLTSHQQLFLISEMEDVDVVMGRDDLTRTIFTSIKEMKGMEFSSSRSDFYIVLGSTEWAEKVLEALYSIRPEMWWTSKALFVLEARPGDDWIQEAANLMIPITVAKRIRPDMFAFYAVCPFCNGSHPGMQYIQMWRPGSKGISKNLFPDLLNDFHGKEFRVSAAHAPFFYEWSANGTMEDWTGFEGAALKAMALHFNFRVIPTPARTGVTGKLVNGTWDGHIRMILDGITEFGVGKISQTWIRNQYVHFTTMVTIEAQSFIAQKPQLLPYSGTVYRPFTPTVWILCAISIVAMGITFALCRQRSFNGLKVEDEIFMAYGSFMVKGFRKLDNEVTRMRLIRTVWLISCLFISLIYNSVISSYIISPSTTSPINTLEEAVQRTNIPFTIFLGNDALIQTIRESDNPTYKIVASRLKLVPSSIPRATLDNIYMDVPFQLDLEIWKQKEAGNPVWTEVRIADETFTAMPSAWPIRKYKPYKPKIDLFIQRLHDAGLFNKWMSDSKIPLGAYFALKDVVSVSAEVKRISFGIVHVQGIFYALAFGLTLASFVFISSLPRHRNRYDIKGQLSTVEAGAYNLCSIVLQAAYLPVPNTTRYIKMVYEPWLLQKDPTYVNKNWNQSLAACKAEGAWLAIDNDDTIHKYLYDLLMANGIYPDYKCLWIGGYSTIDKWHWELLDGKFMGGYKIGCCFS</sequence>
<dbReference type="CDD" id="cd00037">
    <property type="entry name" value="CLECT"/>
    <property type="match status" value="1"/>
</dbReference>
<keyword evidence="10" id="KW-0325">Glycoprotein</keyword>
<keyword evidence="8 13" id="KW-0472">Membrane</keyword>
<evidence type="ECO:0000313" key="17">
    <source>
        <dbReference type="EMBL" id="CAD7249867.1"/>
    </source>
</evidence>
<keyword evidence="7" id="KW-0406">Ion transport</keyword>
<dbReference type="GO" id="GO:0050906">
    <property type="term" value="P:detection of stimulus involved in sensory perception"/>
    <property type="evidence" value="ECO:0007669"/>
    <property type="project" value="UniProtKB-ARBA"/>
</dbReference>
<evidence type="ECO:0000256" key="7">
    <source>
        <dbReference type="ARBA" id="ARBA00023065"/>
    </source>
</evidence>
<keyword evidence="9" id="KW-0675">Receptor</keyword>
<name>A0A7R9A996_9CRUS</name>
<evidence type="ECO:0000259" key="15">
    <source>
        <dbReference type="Pfam" id="PF00060"/>
    </source>
</evidence>
<evidence type="ECO:0000256" key="9">
    <source>
        <dbReference type="ARBA" id="ARBA00023170"/>
    </source>
</evidence>
<evidence type="ECO:0000313" key="18">
    <source>
        <dbReference type="Proteomes" id="UP000677054"/>
    </source>
</evidence>
<dbReference type="GO" id="GO:0005886">
    <property type="term" value="C:plasma membrane"/>
    <property type="evidence" value="ECO:0007669"/>
    <property type="project" value="UniProtKB-SubCell"/>
</dbReference>
<accession>A0A7R9A996</accession>
<feature type="chain" id="PRO_5036209779" evidence="14">
    <location>
        <begin position="18"/>
        <end position="731"/>
    </location>
</feature>
<feature type="transmembrane region" description="Helical" evidence="13">
    <location>
        <begin position="386"/>
        <end position="407"/>
    </location>
</feature>
<evidence type="ECO:0000259" key="16">
    <source>
        <dbReference type="Pfam" id="PF10613"/>
    </source>
</evidence>
<evidence type="ECO:0000256" key="3">
    <source>
        <dbReference type="ARBA" id="ARBA00022448"/>
    </source>
</evidence>
<dbReference type="OrthoDB" id="6424337at2759"/>
<keyword evidence="18" id="KW-1185">Reference proteome</keyword>
<evidence type="ECO:0000256" key="4">
    <source>
        <dbReference type="ARBA" id="ARBA00022475"/>
    </source>
</evidence>
<evidence type="ECO:0000256" key="8">
    <source>
        <dbReference type="ARBA" id="ARBA00023136"/>
    </source>
</evidence>
<dbReference type="Gene3D" id="3.40.190.10">
    <property type="entry name" value="Periplasmic binding protein-like II"/>
    <property type="match status" value="1"/>
</dbReference>
<dbReference type="SUPFAM" id="SSF56436">
    <property type="entry name" value="C-type lectin-like"/>
    <property type="match status" value="1"/>
</dbReference>
<keyword evidence="11" id="KW-1071">Ligand-gated ion channel</keyword>
<proteinExistence type="inferred from homology"/>
<evidence type="ECO:0000256" key="6">
    <source>
        <dbReference type="ARBA" id="ARBA00022989"/>
    </source>
</evidence>
<evidence type="ECO:0000256" key="11">
    <source>
        <dbReference type="ARBA" id="ARBA00023286"/>
    </source>
</evidence>
<dbReference type="InterPro" id="IPR019594">
    <property type="entry name" value="Glu/Gly-bd"/>
</dbReference>
<evidence type="ECO:0000256" key="13">
    <source>
        <dbReference type="SAM" id="Phobius"/>
    </source>
</evidence>
<dbReference type="Pfam" id="PF10613">
    <property type="entry name" value="Lig_chan-Glu_bd"/>
    <property type="match status" value="1"/>
</dbReference>
<dbReference type="InterPro" id="IPR001320">
    <property type="entry name" value="Iontro_rcpt_C"/>
</dbReference>
<evidence type="ECO:0000256" key="5">
    <source>
        <dbReference type="ARBA" id="ARBA00022692"/>
    </source>
</evidence>